<gene>
    <name evidence="1" type="ORF">ARMGADRAFT_1066639</name>
</gene>
<keyword evidence="2" id="KW-1185">Reference proteome</keyword>
<evidence type="ECO:0000313" key="1">
    <source>
        <dbReference type="EMBL" id="PBK86216.1"/>
    </source>
</evidence>
<name>A0A2H3DFH1_ARMGA</name>
<dbReference type="EMBL" id="KZ293685">
    <property type="protein sequence ID" value="PBK86216.1"/>
    <property type="molecule type" value="Genomic_DNA"/>
</dbReference>
<reference evidence="2" key="1">
    <citation type="journal article" date="2017" name="Nat. Ecol. Evol.">
        <title>Genome expansion and lineage-specific genetic innovations in the forest pathogenic fungi Armillaria.</title>
        <authorList>
            <person name="Sipos G."/>
            <person name="Prasanna A.N."/>
            <person name="Walter M.C."/>
            <person name="O'Connor E."/>
            <person name="Balint B."/>
            <person name="Krizsan K."/>
            <person name="Kiss B."/>
            <person name="Hess J."/>
            <person name="Varga T."/>
            <person name="Slot J."/>
            <person name="Riley R."/>
            <person name="Boka B."/>
            <person name="Rigling D."/>
            <person name="Barry K."/>
            <person name="Lee J."/>
            <person name="Mihaltcheva S."/>
            <person name="LaButti K."/>
            <person name="Lipzen A."/>
            <person name="Waldron R."/>
            <person name="Moloney N.M."/>
            <person name="Sperisen C."/>
            <person name="Kredics L."/>
            <person name="Vagvoelgyi C."/>
            <person name="Patrignani A."/>
            <person name="Fitzpatrick D."/>
            <person name="Nagy I."/>
            <person name="Doyle S."/>
            <person name="Anderson J.B."/>
            <person name="Grigoriev I.V."/>
            <person name="Gueldener U."/>
            <person name="Muensterkoetter M."/>
            <person name="Nagy L.G."/>
        </authorList>
    </citation>
    <scope>NUCLEOTIDE SEQUENCE [LARGE SCALE GENOMIC DNA]</scope>
    <source>
        <strain evidence="2">Ar21-2</strain>
    </source>
</reference>
<proteinExistence type="predicted"/>
<sequence length="189" mass="21970">MRPRLELTVGIELYRHLVLKCTSHKYRNIWPSSIRRFKDGVKSTNLSACKTHWRISRSFIIERHTTFSSKDVPATIVDVTLRSKQLQAGGYFWLMILNLQYSLNEHRIPAMPYIAGLRISNNVQTYPKHGDAFKYLLFIPGCTSASKDVTDKRYTYRRSNRKPCFQTTDCVLSVVPSEKDVHLQKPSYI</sequence>
<dbReference type="AlphaFoldDB" id="A0A2H3DFH1"/>
<organism evidence="1 2">
    <name type="scientific">Armillaria gallica</name>
    <name type="common">Bulbous honey fungus</name>
    <name type="synonym">Armillaria bulbosa</name>
    <dbReference type="NCBI Taxonomy" id="47427"/>
    <lineage>
        <taxon>Eukaryota</taxon>
        <taxon>Fungi</taxon>
        <taxon>Dikarya</taxon>
        <taxon>Basidiomycota</taxon>
        <taxon>Agaricomycotina</taxon>
        <taxon>Agaricomycetes</taxon>
        <taxon>Agaricomycetidae</taxon>
        <taxon>Agaricales</taxon>
        <taxon>Marasmiineae</taxon>
        <taxon>Physalacriaceae</taxon>
        <taxon>Armillaria</taxon>
    </lineage>
</organism>
<evidence type="ECO:0000313" key="2">
    <source>
        <dbReference type="Proteomes" id="UP000217790"/>
    </source>
</evidence>
<protein>
    <submittedName>
        <fullName evidence="1">Uncharacterized protein</fullName>
    </submittedName>
</protein>
<accession>A0A2H3DFH1</accession>
<dbReference type="InParanoid" id="A0A2H3DFH1"/>
<dbReference type="Proteomes" id="UP000217790">
    <property type="component" value="Unassembled WGS sequence"/>
</dbReference>